<protein>
    <submittedName>
        <fullName evidence="1">Uncharacterized protein</fullName>
    </submittedName>
</protein>
<dbReference type="EMBL" id="VSRR010000248">
    <property type="protein sequence ID" value="MPC12952.1"/>
    <property type="molecule type" value="Genomic_DNA"/>
</dbReference>
<dbReference type="AlphaFoldDB" id="A0A5B7CTB4"/>
<sequence length="115" mass="12931">MNYTTLLSHTFQQQQHGSVILGATPVVEVPRSLLNYQSVAPGLRPTTKNPTRCPSRLRIRSDAPPYGYQASLAVQVNNGEHKTDGIVHLTSSRMRLRRSPLLRQLCYYLVTLKEA</sequence>
<gene>
    <name evidence="1" type="ORF">E2C01_005669</name>
</gene>
<proteinExistence type="predicted"/>
<dbReference type="Proteomes" id="UP000324222">
    <property type="component" value="Unassembled WGS sequence"/>
</dbReference>
<organism evidence="1 2">
    <name type="scientific">Portunus trituberculatus</name>
    <name type="common">Swimming crab</name>
    <name type="synonym">Neptunus trituberculatus</name>
    <dbReference type="NCBI Taxonomy" id="210409"/>
    <lineage>
        <taxon>Eukaryota</taxon>
        <taxon>Metazoa</taxon>
        <taxon>Ecdysozoa</taxon>
        <taxon>Arthropoda</taxon>
        <taxon>Crustacea</taxon>
        <taxon>Multicrustacea</taxon>
        <taxon>Malacostraca</taxon>
        <taxon>Eumalacostraca</taxon>
        <taxon>Eucarida</taxon>
        <taxon>Decapoda</taxon>
        <taxon>Pleocyemata</taxon>
        <taxon>Brachyura</taxon>
        <taxon>Eubrachyura</taxon>
        <taxon>Portunoidea</taxon>
        <taxon>Portunidae</taxon>
        <taxon>Portuninae</taxon>
        <taxon>Portunus</taxon>
    </lineage>
</organism>
<reference evidence="1 2" key="1">
    <citation type="submission" date="2019-05" db="EMBL/GenBank/DDBJ databases">
        <title>Another draft genome of Portunus trituberculatus and its Hox gene families provides insights of decapod evolution.</title>
        <authorList>
            <person name="Jeong J.-H."/>
            <person name="Song I."/>
            <person name="Kim S."/>
            <person name="Choi T."/>
            <person name="Kim D."/>
            <person name="Ryu S."/>
            <person name="Kim W."/>
        </authorList>
    </citation>
    <scope>NUCLEOTIDE SEQUENCE [LARGE SCALE GENOMIC DNA]</scope>
    <source>
        <tissue evidence="1">Muscle</tissue>
    </source>
</reference>
<keyword evidence="2" id="KW-1185">Reference proteome</keyword>
<name>A0A5B7CTB4_PORTR</name>
<evidence type="ECO:0000313" key="1">
    <source>
        <dbReference type="EMBL" id="MPC12952.1"/>
    </source>
</evidence>
<accession>A0A5B7CTB4</accession>
<evidence type="ECO:0000313" key="2">
    <source>
        <dbReference type="Proteomes" id="UP000324222"/>
    </source>
</evidence>
<comment type="caution">
    <text evidence="1">The sequence shown here is derived from an EMBL/GenBank/DDBJ whole genome shotgun (WGS) entry which is preliminary data.</text>
</comment>